<feature type="compositionally biased region" description="Pro residues" evidence="1">
    <location>
        <begin position="113"/>
        <end position="123"/>
    </location>
</feature>
<dbReference type="eggNOG" id="ENOG502R643">
    <property type="taxonomic scope" value="Eukaryota"/>
</dbReference>
<evidence type="ECO:0000256" key="1">
    <source>
        <dbReference type="SAM" id="MobiDB-lite"/>
    </source>
</evidence>
<proteinExistence type="predicted"/>
<protein>
    <submittedName>
        <fullName evidence="2">Uncharacterized protein</fullName>
    </submittedName>
</protein>
<organism evidence="2">
    <name type="scientific">Zea mays</name>
    <name type="common">Maize</name>
    <dbReference type="NCBI Taxonomy" id="4577"/>
    <lineage>
        <taxon>Eukaryota</taxon>
        <taxon>Viridiplantae</taxon>
        <taxon>Streptophyta</taxon>
        <taxon>Embryophyta</taxon>
        <taxon>Tracheophyta</taxon>
        <taxon>Spermatophyta</taxon>
        <taxon>Magnoliopsida</taxon>
        <taxon>Liliopsida</taxon>
        <taxon>Poales</taxon>
        <taxon>Poaceae</taxon>
        <taxon>PACMAD clade</taxon>
        <taxon>Panicoideae</taxon>
        <taxon>Andropogonodae</taxon>
        <taxon>Andropogoneae</taxon>
        <taxon>Tripsacinae</taxon>
        <taxon>Zea</taxon>
    </lineage>
</organism>
<feature type="region of interest" description="Disordered" evidence="1">
    <location>
        <begin position="1"/>
        <end position="22"/>
    </location>
</feature>
<evidence type="ECO:0000313" key="2">
    <source>
        <dbReference type="EMBL" id="ONL98276.1"/>
    </source>
</evidence>
<dbReference type="STRING" id="4577.A0A1D6K3S0"/>
<feature type="region of interest" description="Disordered" evidence="1">
    <location>
        <begin position="43"/>
        <end position="89"/>
    </location>
</feature>
<dbReference type="OMA" id="PDVMAGM"/>
<dbReference type="KEGG" id="zma:103635164"/>
<feature type="region of interest" description="Disordered" evidence="1">
    <location>
        <begin position="107"/>
        <end position="127"/>
    </location>
</feature>
<accession>A0A1D6K3S0</accession>
<dbReference type="PaxDb" id="4577-GRMZM2G108523_P01"/>
<dbReference type="EMBL" id="CM007647">
    <property type="protein sequence ID" value="ONL98276.1"/>
    <property type="molecule type" value="Genomic_DNA"/>
</dbReference>
<gene>
    <name evidence="2" type="ORF">ZEAMMB73_Zm00001d029233</name>
</gene>
<sequence length="151" mass="15217">MQMQAAGKEPAAAAVPAANKPPSICDRLQRAFAARPAFRPLRRITVGRHQDGGAAKPAGAGDGVSAAFGPAPNKHSGPPLPAPPATVAPQCEQPVPVRLPAVASKVAAGGAPTGPPVPVPPPDVMAGDMGQQIQGKTRVGSRVRNRKALSK</sequence>
<dbReference type="IntAct" id="A0A1D6K3S0">
    <property type="interactions" value="1"/>
</dbReference>
<dbReference type="AlphaFoldDB" id="A0A1D6K3S0"/>
<reference evidence="2" key="1">
    <citation type="submission" date="2015-12" db="EMBL/GenBank/DDBJ databases">
        <title>Update maize B73 reference genome by single molecule sequencing technologies.</title>
        <authorList>
            <consortium name="Maize Genome Sequencing Project"/>
            <person name="Ware D."/>
        </authorList>
    </citation>
    <scope>NUCLEOTIDE SEQUENCE [LARGE SCALE GENOMIC DNA]</scope>
    <source>
        <tissue evidence="2">Seedling</tissue>
    </source>
</reference>
<dbReference type="InParanoid" id="A0A1D6K3S0"/>
<name>A0A1D6K3S0_MAIZE</name>